<evidence type="ECO:0000259" key="4">
    <source>
        <dbReference type="PROSITE" id="PS50930"/>
    </source>
</evidence>
<accession>A0A937FYZ1</accession>
<dbReference type="PANTHER" id="PTHR44591:SF3">
    <property type="entry name" value="RESPONSE REGULATORY DOMAIN-CONTAINING PROTEIN"/>
    <property type="match status" value="1"/>
</dbReference>
<dbReference type="PROSITE" id="PS50930">
    <property type="entry name" value="HTH_LYTTR"/>
    <property type="match status" value="1"/>
</dbReference>
<keyword evidence="1 2" id="KW-0597">Phosphoprotein</keyword>
<proteinExistence type="predicted"/>
<dbReference type="GO" id="GO:0003677">
    <property type="term" value="F:DNA binding"/>
    <property type="evidence" value="ECO:0007669"/>
    <property type="project" value="InterPro"/>
</dbReference>
<dbReference type="Gene3D" id="2.40.50.1020">
    <property type="entry name" value="LytTr DNA-binding domain"/>
    <property type="match status" value="1"/>
</dbReference>
<feature type="domain" description="HTH LytTR-type" evidence="4">
    <location>
        <begin position="134"/>
        <end position="239"/>
    </location>
</feature>
<dbReference type="GO" id="GO:0000160">
    <property type="term" value="P:phosphorelay signal transduction system"/>
    <property type="evidence" value="ECO:0007669"/>
    <property type="project" value="InterPro"/>
</dbReference>
<gene>
    <name evidence="5" type="ORF">JMN32_12155</name>
</gene>
<dbReference type="Pfam" id="PF04397">
    <property type="entry name" value="LytTR"/>
    <property type="match status" value="1"/>
</dbReference>
<feature type="modified residue" description="4-aspartylphosphate" evidence="2">
    <location>
        <position position="58"/>
    </location>
</feature>
<dbReference type="InterPro" id="IPR011006">
    <property type="entry name" value="CheY-like_superfamily"/>
</dbReference>
<dbReference type="InterPro" id="IPR007492">
    <property type="entry name" value="LytTR_DNA-bd_dom"/>
</dbReference>
<dbReference type="AlphaFoldDB" id="A0A937FYZ1"/>
<evidence type="ECO:0000313" key="5">
    <source>
        <dbReference type="EMBL" id="MBL6447066.1"/>
    </source>
</evidence>
<name>A0A937FYZ1_9BACT</name>
<evidence type="ECO:0000256" key="2">
    <source>
        <dbReference type="PROSITE-ProRule" id="PRU00169"/>
    </source>
</evidence>
<evidence type="ECO:0000313" key="6">
    <source>
        <dbReference type="Proteomes" id="UP000614216"/>
    </source>
</evidence>
<dbReference type="Pfam" id="PF00072">
    <property type="entry name" value="Response_reg"/>
    <property type="match status" value="1"/>
</dbReference>
<dbReference type="SMART" id="SM00448">
    <property type="entry name" value="REC"/>
    <property type="match status" value="1"/>
</dbReference>
<dbReference type="Proteomes" id="UP000614216">
    <property type="component" value="Unassembled WGS sequence"/>
</dbReference>
<dbReference type="SUPFAM" id="SSF52172">
    <property type="entry name" value="CheY-like"/>
    <property type="match status" value="1"/>
</dbReference>
<reference evidence="5" key="1">
    <citation type="submission" date="2021-01" db="EMBL/GenBank/DDBJ databases">
        <title>Fulvivirga kasyanovii gen. nov., sp nov., a novel member of the phylum Bacteroidetes isolated from seawater in a mussel farm.</title>
        <authorList>
            <person name="Zhao L.-H."/>
            <person name="Wang Z.-J."/>
        </authorList>
    </citation>
    <scope>NUCLEOTIDE SEQUENCE</scope>
    <source>
        <strain evidence="5">29W222</strain>
    </source>
</reference>
<dbReference type="InterPro" id="IPR001789">
    <property type="entry name" value="Sig_transdc_resp-reg_receiver"/>
</dbReference>
<organism evidence="5 6">
    <name type="scientific">Fulvivirga marina</name>
    <dbReference type="NCBI Taxonomy" id="2494733"/>
    <lineage>
        <taxon>Bacteria</taxon>
        <taxon>Pseudomonadati</taxon>
        <taxon>Bacteroidota</taxon>
        <taxon>Cytophagia</taxon>
        <taxon>Cytophagales</taxon>
        <taxon>Fulvivirgaceae</taxon>
        <taxon>Fulvivirga</taxon>
    </lineage>
</organism>
<feature type="domain" description="Response regulatory" evidence="3">
    <location>
        <begin position="8"/>
        <end position="123"/>
    </location>
</feature>
<dbReference type="PROSITE" id="PS50110">
    <property type="entry name" value="RESPONSE_REGULATORY"/>
    <property type="match status" value="1"/>
</dbReference>
<dbReference type="InterPro" id="IPR050595">
    <property type="entry name" value="Bact_response_regulator"/>
</dbReference>
<evidence type="ECO:0000256" key="1">
    <source>
        <dbReference type="ARBA" id="ARBA00022553"/>
    </source>
</evidence>
<evidence type="ECO:0000259" key="3">
    <source>
        <dbReference type="PROSITE" id="PS50110"/>
    </source>
</evidence>
<dbReference type="RefSeq" id="WP_202856594.1">
    <property type="nucleotide sequence ID" value="NZ_JAEUGD010000042.1"/>
</dbReference>
<keyword evidence="6" id="KW-1185">Reference proteome</keyword>
<dbReference type="Gene3D" id="3.40.50.2300">
    <property type="match status" value="1"/>
</dbReference>
<dbReference type="EMBL" id="JAEUGD010000042">
    <property type="protein sequence ID" value="MBL6447066.1"/>
    <property type="molecule type" value="Genomic_DNA"/>
</dbReference>
<dbReference type="SMART" id="SM00850">
    <property type="entry name" value="LytTR"/>
    <property type="match status" value="1"/>
</dbReference>
<sequence>MNNIRSAKIMLVEDDTMVALELINRLKRFGHFDVITYDTGEEAISKFTEDRPDIVIMDIKLAGELDGVSTAERLHQLRKVPTIFLTDHANPEVMHRISFLDIVNFLVKPFVDSLVMQSIDKALAVTEKSDTVFMPLKEGRYEKMAIKDITYLEADGSYCTIHCTHGKKLVNHSKNMKVVHGLIIQSASQPEKFVKIHKSYIVNKDHITGIQGNQLIMDGDEKVNIGKSFQAKVKAMLNML</sequence>
<comment type="caution">
    <text evidence="5">The sequence shown here is derived from an EMBL/GenBank/DDBJ whole genome shotgun (WGS) entry which is preliminary data.</text>
</comment>
<dbReference type="PANTHER" id="PTHR44591">
    <property type="entry name" value="STRESS RESPONSE REGULATOR PROTEIN 1"/>
    <property type="match status" value="1"/>
</dbReference>
<protein>
    <submittedName>
        <fullName evidence="5">Response regulator transcription factor</fullName>
    </submittedName>
</protein>